<dbReference type="Proteomes" id="UP000775547">
    <property type="component" value="Unassembled WGS sequence"/>
</dbReference>
<dbReference type="AlphaFoldDB" id="A0A9P7GEI1"/>
<reference evidence="2" key="1">
    <citation type="submission" date="2020-07" db="EMBL/GenBank/DDBJ databases">
        <authorList>
            <person name="Nieuwenhuis M."/>
            <person name="Van De Peppel L.J.J."/>
        </authorList>
    </citation>
    <scope>NUCLEOTIDE SEQUENCE</scope>
    <source>
        <strain evidence="2">AP01</strain>
        <tissue evidence="2">Mycelium</tissue>
    </source>
</reference>
<feature type="compositionally biased region" description="Polar residues" evidence="1">
    <location>
        <begin position="299"/>
        <end position="310"/>
    </location>
</feature>
<feature type="region of interest" description="Disordered" evidence="1">
    <location>
        <begin position="290"/>
        <end position="311"/>
    </location>
</feature>
<protein>
    <submittedName>
        <fullName evidence="2">Uncharacterized protein</fullName>
    </submittedName>
</protein>
<gene>
    <name evidence="2" type="ORF">DXG03_005812</name>
</gene>
<reference evidence="2" key="2">
    <citation type="submission" date="2021-10" db="EMBL/GenBank/DDBJ databases">
        <title>Phylogenomics reveals ancestral predisposition of the termite-cultivated fungus Termitomyces towards a domesticated lifestyle.</title>
        <authorList>
            <person name="Auxier B."/>
            <person name="Grum-Grzhimaylo A."/>
            <person name="Cardenas M.E."/>
            <person name="Lodge J.D."/>
            <person name="Laessoe T."/>
            <person name="Pedersen O."/>
            <person name="Smith M.E."/>
            <person name="Kuyper T.W."/>
            <person name="Franco-Molano E.A."/>
            <person name="Baroni T.J."/>
            <person name="Aanen D.K."/>
        </authorList>
    </citation>
    <scope>NUCLEOTIDE SEQUENCE</scope>
    <source>
        <strain evidence="2">AP01</strain>
        <tissue evidence="2">Mycelium</tissue>
    </source>
</reference>
<evidence type="ECO:0000256" key="1">
    <source>
        <dbReference type="SAM" id="MobiDB-lite"/>
    </source>
</evidence>
<keyword evidence="3" id="KW-1185">Reference proteome</keyword>
<evidence type="ECO:0000313" key="2">
    <source>
        <dbReference type="EMBL" id="KAG5645537.1"/>
    </source>
</evidence>
<name>A0A9P7GEI1_9AGAR</name>
<organism evidence="2 3">
    <name type="scientific">Asterophora parasitica</name>
    <dbReference type="NCBI Taxonomy" id="117018"/>
    <lineage>
        <taxon>Eukaryota</taxon>
        <taxon>Fungi</taxon>
        <taxon>Dikarya</taxon>
        <taxon>Basidiomycota</taxon>
        <taxon>Agaricomycotina</taxon>
        <taxon>Agaricomycetes</taxon>
        <taxon>Agaricomycetidae</taxon>
        <taxon>Agaricales</taxon>
        <taxon>Tricholomatineae</taxon>
        <taxon>Lyophyllaceae</taxon>
        <taxon>Asterophora</taxon>
    </lineage>
</organism>
<evidence type="ECO:0000313" key="3">
    <source>
        <dbReference type="Proteomes" id="UP000775547"/>
    </source>
</evidence>
<accession>A0A9P7GEI1</accession>
<sequence>MPPQSVASLQTSRSISLSRSYDSPGQSLRPALVSLSAGIQDIMSSLHNVQTATMNANGGLCNPRFHDAFTQLRQSLHREWEYLTRFLRQCYEFSHRATLLCESQRELADDEFIHYSMDLVTFTGTLLSGSQAILAEHQRITAQVARWAPHLTSFLRHAGKSRRIHVYQTVPEITARSEARDTMRDFVQSSLQTAYPDGLTALASTAEALNSISVCLSMISQVCAAVYDEHHQFADDPQSQFLVVDARETRWREQPLFMLDGWKEDAELILAVIGDLEKMSDAITIDPVAPRPYKRGRKSSPNLGHTSRPSSGLDEVATCWDMIFVHCRRR</sequence>
<comment type="caution">
    <text evidence="2">The sequence shown here is derived from an EMBL/GenBank/DDBJ whole genome shotgun (WGS) entry which is preliminary data.</text>
</comment>
<proteinExistence type="predicted"/>
<dbReference type="OrthoDB" id="3055326at2759"/>
<dbReference type="EMBL" id="JABCKV010000037">
    <property type="protein sequence ID" value="KAG5645537.1"/>
    <property type="molecule type" value="Genomic_DNA"/>
</dbReference>